<dbReference type="SUPFAM" id="SSF48334">
    <property type="entry name" value="DNA repair protein MutS, domain III"/>
    <property type="match status" value="1"/>
</dbReference>
<dbReference type="RefSeq" id="WP_105247543.1">
    <property type="nucleotide sequence ID" value="NZ_PSZM01000046.1"/>
</dbReference>
<dbReference type="SUPFAM" id="SSF52540">
    <property type="entry name" value="P-loop containing nucleoside triphosphate hydrolases"/>
    <property type="match status" value="1"/>
</dbReference>
<sequence length="599" mass="68826">MNGANIKQFYLNSIDEEKAKLIPLKKQIFIIATLRLLTLTLGIVICYLTWNNTLLTIAIALFFFFIFILLLNYYGKLIFKKKYSLTLIEISEDELKGLNYDFSAFDGAPEKIQAEHSYSFDLDLFGDRSFFQSINRTVTFSGKDYLARCILFPQKDREVILGYQKAIQELAKKLKYITHFRIMGKITQKEIHNSSKLTETYSHKNLLYKNKFWAILTYIVPLSYIVLLILFLTGLISAIYFIPLWLVTFTISSFSIKPINSILDIFDKKTDILTTYSQLLQIIEDEKFHSTLLTSNQDLTHSQIKASLAIKKLERYCSNLNMGLSYPVILFFNPVLFWNVNYAIKVEKWLEKYQNEIPKWMESTAHMDALCSLSIFAFNHPEYIYPTIITEHFTFTGKNLGHPLIPENTCVKNNVSIDKDSYFLVITGANMAGKSTYLRTIGINHVLACMGAPVCASSLEFYPGNLFTNLRTTDSLADNESYFFSELKRLKMIIDRLQSGERLFIILDEILKGTNSEDKQKGSLALMKQLISLQGNGIIATHDLVLGSLENEYPENVKNYCFEADITENRLTFTYKIREGIAQNMNATFLMKQMGITGL</sequence>
<evidence type="ECO:0000259" key="5">
    <source>
        <dbReference type="SMART" id="SM00534"/>
    </source>
</evidence>
<dbReference type="EMBL" id="PSZM01000046">
    <property type="protein sequence ID" value="PQL90357.1"/>
    <property type="molecule type" value="Genomic_DNA"/>
</dbReference>
<evidence type="ECO:0000256" key="3">
    <source>
        <dbReference type="ARBA" id="ARBA00023125"/>
    </source>
</evidence>
<feature type="transmembrane region" description="Helical" evidence="4">
    <location>
        <begin position="238"/>
        <end position="256"/>
    </location>
</feature>
<organism evidence="6 7">
    <name type="scientific">Apibacter adventoris</name>
    <dbReference type="NCBI Taxonomy" id="1679466"/>
    <lineage>
        <taxon>Bacteria</taxon>
        <taxon>Pseudomonadati</taxon>
        <taxon>Bacteroidota</taxon>
        <taxon>Flavobacteriia</taxon>
        <taxon>Flavobacteriales</taxon>
        <taxon>Weeksellaceae</taxon>
        <taxon>Apibacter</taxon>
    </lineage>
</organism>
<dbReference type="InterPro" id="IPR036187">
    <property type="entry name" value="DNA_mismatch_repair_MutS_sf"/>
</dbReference>
<feature type="transmembrane region" description="Helical" evidence="4">
    <location>
        <begin position="56"/>
        <end position="74"/>
    </location>
</feature>
<dbReference type="Gene3D" id="3.40.50.300">
    <property type="entry name" value="P-loop containing nucleotide triphosphate hydrolases"/>
    <property type="match status" value="1"/>
</dbReference>
<gene>
    <name evidence="6" type="ORF">C4S77_10685</name>
</gene>
<dbReference type="InterPro" id="IPR000432">
    <property type="entry name" value="DNA_mismatch_repair_MutS_C"/>
</dbReference>
<keyword evidence="4" id="KW-0812">Transmembrane</keyword>
<keyword evidence="4" id="KW-0472">Membrane</keyword>
<dbReference type="GO" id="GO:0005524">
    <property type="term" value="F:ATP binding"/>
    <property type="evidence" value="ECO:0007669"/>
    <property type="project" value="UniProtKB-KW"/>
</dbReference>
<dbReference type="Pfam" id="PF00488">
    <property type="entry name" value="MutS_V"/>
    <property type="match status" value="1"/>
</dbReference>
<reference evidence="6 7" key="1">
    <citation type="submission" date="2018-02" db="EMBL/GenBank/DDBJ databases">
        <title>Genome sequences of Apibacter spp., gut symbionts of Asian honey bees.</title>
        <authorList>
            <person name="Kwong W.K."/>
            <person name="Steele M.I."/>
            <person name="Moran N.A."/>
        </authorList>
    </citation>
    <scope>NUCLEOTIDE SEQUENCE [LARGE SCALE GENOMIC DNA]</scope>
    <source>
        <strain evidence="7">wkB301</strain>
    </source>
</reference>
<evidence type="ECO:0000256" key="2">
    <source>
        <dbReference type="ARBA" id="ARBA00022840"/>
    </source>
</evidence>
<dbReference type="GO" id="GO:0140664">
    <property type="term" value="F:ATP-dependent DNA damage sensor activity"/>
    <property type="evidence" value="ECO:0007669"/>
    <property type="project" value="InterPro"/>
</dbReference>
<dbReference type="PANTHER" id="PTHR11361">
    <property type="entry name" value="DNA MISMATCH REPAIR PROTEIN MUTS FAMILY MEMBER"/>
    <property type="match status" value="1"/>
</dbReference>
<accession>A0A2S8A706</accession>
<dbReference type="InterPro" id="IPR045076">
    <property type="entry name" value="MutS"/>
</dbReference>
<keyword evidence="3" id="KW-0238">DNA-binding</keyword>
<dbReference type="Proteomes" id="UP000238042">
    <property type="component" value="Unassembled WGS sequence"/>
</dbReference>
<dbReference type="SMART" id="SM00534">
    <property type="entry name" value="MUTSac"/>
    <property type="match status" value="1"/>
</dbReference>
<comment type="caution">
    <text evidence="6">The sequence shown here is derived from an EMBL/GenBank/DDBJ whole genome shotgun (WGS) entry which is preliminary data.</text>
</comment>
<evidence type="ECO:0000256" key="4">
    <source>
        <dbReference type="SAM" id="Phobius"/>
    </source>
</evidence>
<dbReference type="FunFam" id="3.40.50.300:FF:001552">
    <property type="entry name" value="Mismatch repair ATPase (MutS family)"/>
    <property type="match status" value="1"/>
</dbReference>
<evidence type="ECO:0000313" key="6">
    <source>
        <dbReference type="EMBL" id="PQL90357.1"/>
    </source>
</evidence>
<keyword evidence="2" id="KW-0067">ATP-binding</keyword>
<keyword evidence="4" id="KW-1133">Transmembrane helix</keyword>
<dbReference type="PANTHER" id="PTHR11361:SF99">
    <property type="entry name" value="DNA MISMATCH REPAIR PROTEIN"/>
    <property type="match status" value="1"/>
</dbReference>
<dbReference type="OrthoDB" id="9802448at2"/>
<keyword evidence="7" id="KW-1185">Reference proteome</keyword>
<dbReference type="GO" id="GO:0006298">
    <property type="term" value="P:mismatch repair"/>
    <property type="evidence" value="ECO:0007669"/>
    <property type="project" value="InterPro"/>
</dbReference>
<feature type="transmembrane region" description="Helical" evidence="4">
    <location>
        <begin position="28"/>
        <end position="50"/>
    </location>
</feature>
<proteinExistence type="predicted"/>
<name>A0A2S8A706_9FLAO</name>
<dbReference type="InterPro" id="IPR027417">
    <property type="entry name" value="P-loop_NTPase"/>
</dbReference>
<dbReference type="GO" id="GO:0005829">
    <property type="term" value="C:cytosol"/>
    <property type="evidence" value="ECO:0007669"/>
    <property type="project" value="TreeGrafter"/>
</dbReference>
<evidence type="ECO:0000313" key="7">
    <source>
        <dbReference type="Proteomes" id="UP000238042"/>
    </source>
</evidence>
<feature type="transmembrane region" description="Helical" evidence="4">
    <location>
        <begin position="212"/>
        <end position="232"/>
    </location>
</feature>
<keyword evidence="1" id="KW-0547">Nucleotide-binding</keyword>
<evidence type="ECO:0000256" key="1">
    <source>
        <dbReference type="ARBA" id="ARBA00022741"/>
    </source>
</evidence>
<feature type="domain" description="DNA mismatch repair proteins mutS family" evidence="5">
    <location>
        <begin position="421"/>
        <end position="592"/>
    </location>
</feature>
<protein>
    <recommendedName>
        <fullName evidence="5">DNA mismatch repair proteins mutS family domain-containing protein</fullName>
    </recommendedName>
</protein>
<dbReference type="CDD" id="cd03283">
    <property type="entry name" value="ABC_MutS-like"/>
    <property type="match status" value="1"/>
</dbReference>
<dbReference type="GO" id="GO:0030983">
    <property type="term" value="F:mismatched DNA binding"/>
    <property type="evidence" value="ECO:0007669"/>
    <property type="project" value="InterPro"/>
</dbReference>
<dbReference type="Gene3D" id="1.10.1420.10">
    <property type="match status" value="1"/>
</dbReference>
<dbReference type="AlphaFoldDB" id="A0A2S8A706"/>